<sequence>MSPAETPQHNGFAERANRKILEKAKCLLNHSNLPSCYWAEAINMATLLSLPPQIKKLRVFGCQAIVAIPKTHRNWKLSPVGAEGILLGYENDNTSYRVLRLNNGKVIISRHVIFDEAVFPTLKSSRSNSALVIPENGPAAAAVVDEPHPADMGSVDEIRPMKPELDDTSRMVDESHVSLELDSAEVAPPISIIKVIGPRHPTIISSALDSHDILPYSRRPKVFLSVHDESPRTFKQGLNSSKREVWSSAVQKELSSMNCLQVWEVVDLKPNYKFVGTTWVFRTKRNHLNEIIEYKARLCAQGFTQTPGLDFEKTYAPTGRLNSLQTLISFAALKNLHFHQVDIKSAFLNAPLTETVYLSIPQGLDLDQRKTCLCLNKTIYGLKQAPLAWYERLKNWLTKVGFIACLLDPCVFFRNKPTPMWLYVHVDDIAIFGSDVQPFKDEISKEFEIKDVGMADLMLGVKITHSDDFISLDQQHFVESLLKLYGMDKCKPVCTPLPPQTDIGPASEDELEKFKNLNVSYQSAVGSIKYLSTATRSDLSYAVSSLSQFLENPGINHWNSFLHMLKDLDGTQDIGLVYSRGSKEGIRAYSDADWGNCQETRQSVTGFLVTFKGNLVIWKTRKQPTVSILTAKSEYKALCDLTSEIIWFRKWCNESSLYTNSKPIPVHEDNQSCISTVEGDSNLKHIDIQLHFTIRTPRPPNTPVLLITVVAAPIVLVISCTPFSLAFLQHSKSLTYQR</sequence>
<dbReference type="CDD" id="cd09272">
    <property type="entry name" value="RNase_HI_RT_Ty1"/>
    <property type="match status" value="1"/>
</dbReference>
<feature type="transmembrane region" description="Helical" evidence="1">
    <location>
        <begin position="704"/>
        <end position="728"/>
    </location>
</feature>
<evidence type="ECO:0000313" key="5">
    <source>
        <dbReference type="Proteomes" id="UP000765509"/>
    </source>
</evidence>
<dbReference type="Gene3D" id="3.30.420.10">
    <property type="entry name" value="Ribonuclease H-like superfamily/Ribonuclease H"/>
    <property type="match status" value="1"/>
</dbReference>
<keyword evidence="5" id="KW-1185">Reference proteome</keyword>
<dbReference type="InterPro" id="IPR043502">
    <property type="entry name" value="DNA/RNA_pol_sf"/>
</dbReference>
<keyword evidence="1" id="KW-1133">Transmembrane helix</keyword>
<dbReference type="GO" id="GO:0003676">
    <property type="term" value="F:nucleic acid binding"/>
    <property type="evidence" value="ECO:0007669"/>
    <property type="project" value="InterPro"/>
</dbReference>
<accession>A0A9Q3HMU9</accession>
<dbReference type="Proteomes" id="UP000765509">
    <property type="component" value="Unassembled WGS sequence"/>
</dbReference>
<dbReference type="AlphaFoldDB" id="A0A9Q3HMU9"/>
<organism evidence="4 5">
    <name type="scientific">Austropuccinia psidii MF-1</name>
    <dbReference type="NCBI Taxonomy" id="1389203"/>
    <lineage>
        <taxon>Eukaryota</taxon>
        <taxon>Fungi</taxon>
        <taxon>Dikarya</taxon>
        <taxon>Basidiomycota</taxon>
        <taxon>Pucciniomycotina</taxon>
        <taxon>Pucciniomycetes</taxon>
        <taxon>Pucciniales</taxon>
        <taxon>Sphaerophragmiaceae</taxon>
        <taxon>Austropuccinia</taxon>
    </lineage>
</organism>
<evidence type="ECO:0008006" key="6">
    <source>
        <dbReference type="Google" id="ProtNLM"/>
    </source>
</evidence>
<dbReference type="EMBL" id="AVOT02020416">
    <property type="protein sequence ID" value="MBW0508584.1"/>
    <property type="molecule type" value="Genomic_DNA"/>
</dbReference>
<feature type="domain" description="Reverse transcriptase Ty1/copia-type" evidence="2">
    <location>
        <begin position="261"/>
        <end position="497"/>
    </location>
</feature>
<evidence type="ECO:0000256" key="1">
    <source>
        <dbReference type="SAM" id="Phobius"/>
    </source>
</evidence>
<dbReference type="PANTHER" id="PTHR11439:SF483">
    <property type="entry name" value="PEPTIDE SYNTHASE GLIP-LIKE, PUTATIVE (AFU_ORTHOLOGUE AFUA_3G12920)-RELATED"/>
    <property type="match status" value="1"/>
</dbReference>
<evidence type="ECO:0000259" key="2">
    <source>
        <dbReference type="Pfam" id="PF07727"/>
    </source>
</evidence>
<dbReference type="Pfam" id="PF07727">
    <property type="entry name" value="RVT_2"/>
    <property type="match status" value="1"/>
</dbReference>
<reference evidence="4" key="1">
    <citation type="submission" date="2021-03" db="EMBL/GenBank/DDBJ databases">
        <title>Draft genome sequence of rust myrtle Austropuccinia psidii MF-1, a brazilian biotype.</title>
        <authorList>
            <person name="Quecine M.C."/>
            <person name="Pachon D.M.R."/>
            <person name="Bonatelli M.L."/>
            <person name="Correr F.H."/>
            <person name="Franceschini L.M."/>
            <person name="Leite T.F."/>
            <person name="Margarido G.R.A."/>
            <person name="Almeida C.A."/>
            <person name="Ferrarezi J.A."/>
            <person name="Labate C.A."/>
        </authorList>
    </citation>
    <scope>NUCLEOTIDE SEQUENCE</scope>
    <source>
        <strain evidence="4">MF-1</strain>
    </source>
</reference>
<dbReference type="InterPro" id="IPR013103">
    <property type="entry name" value="RVT_2"/>
</dbReference>
<keyword evidence="1" id="KW-0472">Membrane</keyword>
<comment type="caution">
    <text evidence="4">The sequence shown here is derived from an EMBL/GenBank/DDBJ whole genome shotgun (WGS) entry which is preliminary data.</text>
</comment>
<dbReference type="SUPFAM" id="SSF56672">
    <property type="entry name" value="DNA/RNA polymerases"/>
    <property type="match status" value="1"/>
</dbReference>
<proteinExistence type="predicted"/>
<evidence type="ECO:0000313" key="4">
    <source>
        <dbReference type="EMBL" id="MBW0508584.1"/>
    </source>
</evidence>
<keyword evidence="1" id="KW-0812">Transmembrane</keyword>
<dbReference type="InterPro" id="IPR036397">
    <property type="entry name" value="RNaseH_sf"/>
</dbReference>
<dbReference type="InterPro" id="IPR012337">
    <property type="entry name" value="RNaseH-like_sf"/>
</dbReference>
<evidence type="ECO:0000259" key="3">
    <source>
        <dbReference type="Pfam" id="PF25597"/>
    </source>
</evidence>
<dbReference type="SUPFAM" id="SSF53098">
    <property type="entry name" value="Ribonuclease H-like"/>
    <property type="match status" value="1"/>
</dbReference>
<dbReference type="PANTHER" id="PTHR11439">
    <property type="entry name" value="GAG-POL-RELATED RETROTRANSPOSON"/>
    <property type="match status" value="1"/>
</dbReference>
<gene>
    <name evidence="4" type="ORF">O181_048299</name>
</gene>
<dbReference type="Pfam" id="PF25597">
    <property type="entry name" value="SH3_retrovirus"/>
    <property type="match status" value="1"/>
</dbReference>
<dbReference type="InterPro" id="IPR057670">
    <property type="entry name" value="SH3_retrovirus"/>
</dbReference>
<name>A0A9Q3HMU9_9BASI</name>
<feature type="domain" description="Retroviral polymerase SH3-like" evidence="3">
    <location>
        <begin position="62"/>
        <end position="124"/>
    </location>
</feature>
<protein>
    <recommendedName>
        <fullName evidence="6">Integrase catalytic domain-containing protein</fullName>
    </recommendedName>
</protein>